<dbReference type="SUPFAM" id="SSF52172">
    <property type="entry name" value="CheY-like"/>
    <property type="match status" value="1"/>
</dbReference>
<dbReference type="PROSITE" id="PS50110">
    <property type="entry name" value="RESPONSE_REGULATORY"/>
    <property type="match status" value="1"/>
</dbReference>
<dbReference type="RefSeq" id="WP_015725300.1">
    <property type="nucleotide sequence ID" value="NC_014972.1"/>
</dbReference>
<evidence type="ECO:0000256" key="5">
    <source>
        <dbReference type="PROSITE-ProRule" id="PRU00169"/>
    </source>
</evidence>
<dbReference type="InterPro" id="IPR039420">
    <property type="entry name" value="WalR-like"/>
</dbReference>
<dbReference type="PROSITE" id="PS50043">
    <property type="entry name" value="HTH_LUXR_2"/>
    <property type="match status" value="1"/>
</dbReference>
<proteinExistence type="predicted"/>
<evidence type="ECO:0000256" key="1">
    <source>
        <dbReference type="ARBA" id="ARBA00022553"/>
    </source>
</evidence>
<evidence type="ECO:0000256" key="4">
    <source>
        <dbReference type="ARBA" id="ARBA00023163"/>
    </source>
</evidence>
<dbReference type="CDD" id="cd17535">
    <property type="entry name" value="REC_NarL-like"/>
    <property type="match status" value="1"/>
</dbReference>
<keyword evidence="3" id="KW-0238">DNA-binding</keyword>
<dbReference type="InterPro" id="IPR058245">
    <property type="entry name" value="NreC/VraR/RcsB-like_REC"/>
</dbReference>
<dbReference type="CDD" id="cd06170">
    <property type="entry name" value="LuxR_C_like"/>
    <property type="match status" value="1"/>
</dbReference>
<accession>A0A7U4DQ61</accession>
<feature type="modified residue" description="4-aspartylphosphate" evidence="5">
    <location>
        <position position="57"/>
    </location>
</feature>
<evidence type="ECO:0000259" key="6">
    <source>
        <dbReference type="PROSITE" id="PS50043"/>
    </source>
</evidence>
<dbReference type="GO" id="GO:0003677">
    <property type="term" value="F:DNA binding"/>
    <property type="evidence" value="ECO:0007669"/>
    <property type="project" value="UniProtKB-KW"/>
</dbReference>
<reference evidence="8 9" key="1">
    <citation type="journal article" date="2011" name="Stand. Genomic Sci.">
        <title>Complete genome sequence of Desulfobulbus propionicus type strain (1pr3).</title>
        <authorList>
            <person name="Pagani I."/>
            <person name="Lapidus A."/>
            <person name="Nolan M."/>
            <person name="Lucas S."/>
            <person name="Hammon N."/>
            <person name="Deshpande S."/>
            <person name="Cheng J.F."/>
            <person name="Chertkov O."/>
            <person name="Davenport K."/>
            <person name="Tapia R."/>
            <person name="Han C."/>
            <person name="Goodwin L."/>
            <person name="Pitluck S."/>
            <person name="Liolios K."/>
            <person name="Mavromatis K."/>
            <person name="Ivanova N."/>
            <person name="Mikhailova N."/>
            <person name="Pati A."/>
            <person name="Chen A."/>
            <person name="Palaniappan K."/>
            <person name="Land M."/>
            <person name="Hauser L."/>
            <person name="Chang Y.J."/>
            <person name="Jeffries C.D."/>
            <person name="Detter J.C."/>
            <person name="Brambilla E."/>
            <person name="Kannan K.P."/>
            <person name="Djao O.D."/>
            <person name="Rohde M."/>
            <person name="Pukall R."/>
            <person name="Spring S."/>
            <person name="Goker M."/>
            <person name="Sikorski J."/>
            <person name="Woyke T."/>
            <person name="Bristow J."/>
            <person name="Eisen J.A."/>
            <person name="Markowitz V."/>
            <person name="Hugenholtz P."/>
            <person name="Kyrpides N.C."/>
            <person name="Klenk H.P."/>
        </authorList>
    </citation>
    <scope>NUCLEOTIDE SEQUENCE [LARGE SCALE GENOMIC DNA]</scope>
    <source>
        <strain evidence="9">ATCC 33891 / DSM 2032 / 1pr3</strain>
    </source>
</reference>
<dbReference type="PRINTS" id="PR00038">
    <property type="entry name" value="HTHLUXR"/>
</dbReference>
<dbReference type="SUPFAM" id="SSF46894">
    <property type="entry name" value="C-terminal effector domain of the bipartite response regulators"/>
    <property type="match status" value="1"/>
</dbReference>
<dbReference type="Pfam" id="PF00196">
    <property type="entry name" value="GerE"/>
    <property type="match status" value="1"/>
</dbReference>
<name>A0A7U4DQ61_DESPD</name>
<dbReference type="InterPro" id="IPR016032">
    <property type="entry name" value="Sig_transdc_resp-reg_C-effctor"/>
</dbReference>
<dbReference type="PANTHER" id="PTHR43214">
    <property type="entry name" value="TWO-COMPONENT RESPONSE REGULATOR"/>
    <property type="match status" value="1"/>
</dbReference>
<sequence length="219" mass="24390">MQQRYRIVVADDHSLIRQGLKSLVCKNPALQIVAEASDGVELLGLLREEVPDMVIVDITMPHLNGIEAVSAIRKQYPAVDILVLTMHANKQYFYQAIAAGAQGYLIKDDSDAELLAAIEAIRSGKTYISSQLFSEVTDEALTAFRQPGTVPYVILSEREKQVLKLVVQGCSSKEIGEILQLSPRTIDHHRANLLKKFKMKNTVDLVNHVVRNAVLFPEK</sequence>
<dbReference type="GO" id="GO:0006355">
    <property type="term" value="P:regulation of DNA-templated transcription"/>
    <property type="evidence" value="ECO:0007669"/>
    <property type="project" value="InterPro"/>
</dbReference>
<protein>
    <submittedName>
        <fullName evidence="8">Two component transcriptional regulator, LuxR family</fullName>
    </submittedName>
</protein>
<dbReference type="InterPro" id="IPR011006">
    <property type="entry name" value="CheY-like_superfamily"/>
</dbReference>
<dbReference type="AlphaFoldDB" id="A0A7U4DQ61"/>
<dbReference type="PANTHER" id="PTHR43214:SF41">
    <property type="entry name" value="NITRATE_NITRITE RESPONSE REGULATOR PROTEIN NARP"/>
    <property type="match status" value="1"/>
</dbReference>
<gene>
    <name evidence="8" type="ordered locus">Despr_2638</name>
</gene>
<evidence type="ECO:0000313" key="8">
    <source>
        <dbReference type="EMBL" id="ADW18774.1"/>
    </source>
</evidence>
<evidence type="ECO:0000313" key="9">
    <source>
        <dbReference type="Proteomes" id="UP000006365"/>
    </source>
</evidence>
<dbReference type="EMBL" id="CP002364">
    <property type="protein sequence ID" value="ADW18774.1"/>
    <property type="molecule type" value="Genomic_DNA"/>
</dbReference>
<dbReference type="InterPro" id="IPR000792">
    <property type="entry name" value="Tscrpt_reg_LuxR_C"/>
</dbReference>
<dbReference type="KEGG" id="dpr:Despr_2638"/>
<dbReference type="Pfam" id="PF00072">
    <property type="entry name" value="Response_reg"/>
    <property type="match status" value="1"/>
</dbReference>
<feature type="domain" description="Response regulatory" evidence="7">
    <location>
        <begin position="6"/>
        <end position="122"/>
    </location>
</feature>
<keyword evidence="2" id="KW-0805">Transcription regulation</keyword>
<dbReference type="Proteomes" id="UP000006365">
    <property type="component" value="Chromosome"/>
</dbReference>
<keyword evidence="1 5" id="KW-0597">Phosphoprotein</keyword>
<dbReference type="InterPro" id="IPR001789">
    <property type="entry name" value="Sig_transdc_resp-reg_receiver"/>
</dbReference>
<feature type="domain" description="HTH luxR-type" evidence="6">
    <location>
        <begin position="148"/>
        <end position="213"/>
    </location>
</feature>
<organism evidence="8 9">
    <name type="scientific">Desulfobulbus propionicus (strain ATCC 33891 / DSM 2032 / VKM B-1956 / 1pr3)</name>
    <dbReference type="NCBI Taxonomy" id="577650"/>
    <lineage>
        <taxon>Bacteria</taxon>
        <taxon>Pseudomonadati</taxon>
        <taxon>Thermodesulfobacteriota</taxon>
        <taxon>Desulfobulbia</taxon>
        <taxon>Desulfobulbales</taxon>
        <taxon>Desulfobulbaceae</taxon>
        <taxon>Desulfobulbus</taxon>
    </lineage>
</organism>
<keyword evidence="9" id="KW-1185">Reference proteome</keyword>
<keyword evidence="4" id="KW-0804">Transcription</keyword>
<dbReference type="SMART" id="SM00421">
    <property type="entry name" value="HTH_LUXR"/>
    <property type="match status" value="1"/>
</dbReference>
<dbReference type="SMART" id="SM00448">
    <property type="entry name" value="REC"/>
    <property type="match status" value="1"/>
</dbReference>
<evidence type="ECO:0000256" key="3">
    <source>
        <dbReference type="ARBA" id="ARBA00023125"/>
    </source>
</evidence>
<dbReference type="PROSITE" id="PS00622">
    <property type="entry name" value="HTH_LUXR_1"/>
    <property type="match status" value="1"/>
</dbReference>
<dbReference type="GO" id="GO:0000160">
    <property type="term" value="P:phosphorelay signal transduction system"/>
    <property type="evidence" value="ECO:0007669"/>
    <property type="project" value="InterPro"/>
</dbReference>
<evidence type="ECO:0000259" key="7">
    <source>
        <dbReference type="PROSITE" id="PS50110"/>
    </source>
</evidence>
<dbReference type="Gene3D" id="3.40.50.2300">
    <property type="match status" value="1"/>
</dbReference>
<evidence type="ECO:0000256" key="2">
    <source>
        <dbReference type="ARBA" id="ARBA00023015"/>
    </source>
</evidence>